<sequence length="275" mass="31504">MIFASDLDQTLIYSQRSLGSTMKSSGLIPVELKDGAPLSYMPEQALELLREVAERATFVPVTTRTVEQYRRIHLFQEQILPKYAVTSNGGNILFDGVPDLEWNRNLHRSIRETCSPAEDVYKIFREFATPEWVLDERFCDEMFFAIRIERERMPQEQVIRAAERLKAWGWGLSIQGRKLYLVPDAVSKSAALAYLEELSGKEVRLASGDSLLDRSMLDHARHSIIPRHGELYREQAEYLMTRVSGVFAAVEILQLAFELCIPNDRGTGKIRHDNL</sequence>
<dbReference type="RefSeq" id="WP_087455728.1">
    <property type="nucleotide sequence ID" value="NZ_CP021434.1"/>
</dbReference>
<dbReference type="InterPro" id="IPR006380">
    <property type="entry name" value="SPP-like_dom"/>
</dbReference>
<protein>
    <submittedName>
        <fullName evidence="2">Hydrolase</fullName>
    </submittedName>
</protein>
<dbReference type="SUPFAM" id="SSF56784">
    <property type="entry name" value="HAD-like"/>
    <property type="match status" value="1"/>
</dbReference>
<keyword evidence="3" id="KW-1185">Reference proteome</keyword>
<dbReference type="Pfam" id="PF05116">
    <property type="entry name" value="S6PP"/>
    <property type="match status" value="1"/>
</dbReference>
<dbReference type="GO" id="GO:0016787">
    <property type="term" value="F:hydrolase activity"/>
    <property type="evidence" value="ECO:0007669"/>
    <property type="project" value="UniProtKB-KW"/>
</dbReference>
<dbReference type="OrthoDB" id="1666512at2"/>
<dbReference type="InterPro" id="IPR023214">
    <property type="entry name" value="HAD_sf"/>
</dbReference>
<evidence type="ECO:0000313" key="2">
    <source>
        <dbReference type="EMBL" id="ARU60339.1"/>
    </source>
</evidence>
<dbReference type="Gene3D" id="3.40.50.1000">
    <property type="entry name" value="HAD superfamily/HAD-like"/>
    <property type="match status" value="1"/>
</dbReference>
<feature type="domain" description="Sucrose phosphatase-like" evidence="1">
    <location>
        <begin position="2"/>
        <end position="225"/>
    </location>
</feature>
<dbReference type="AlphaFoldDB" id="A0A1Y0IJT3"/>
<proteinExistence type="predicted"/>
<keyword evidence="2" id="KW-0378">Hydrolase</keyword>
<gene>
    <name evidence="2" type="ORF">CBW65_04125</name>
</gene>
<organism evidence="2 3">
    <name type="scientific">Tumebacillus avium</name>
    <dbReference type="NCBI Taxonomy" id="1903704"/>
    <lineage>
        <taxon>Bacteria</taxon>
        <taxon>Bacillati</taxon>
        <taxon>Bacillota</taxon>
        <taxon>Bacilli</taxon>
        <taxon>Bacillales</taxon>
        <taxon>Alicyclobacillaceae</taxon>
        <taxon>Tumebacillus</taxon>
    </lineage>
</organism>
<dbReference type="PIRSF" id="PIRSF030802">
    <property type="entry name" value="UCP030802"/>
    <property type="match status" value="1"/>
</dbReference>
<evidence type="ECO:0000313" key="3">
    <source>
        <dbReference type="Proteomes" id="UP000195437"/>
    </source>
</evidence>
<dbReference type="Proteomes" id="UP000195437">
    <property type="component" value="Chromosome"/>
</dbReference>
<dbReference type="InterPro" id="IPR024197">
    <property type="entry name" value="TPP-like"/>
</dbReference>
<evidence type="ECO:0000259" key="1">
    <source>
        <dbReference type="Pfam" id="PF05116"/>
    </source>
</evidence>
<dbReference type="EMBL" id="CP021434">
    <property type="protein sequence ID" value="ARU60339.1"/>
    <property type="molecule type" value="Genomic_DNA"/>
</dbReference>
<reference evidence="3" key="1">
    <citation type="submission" date="2017-05" db="EMBL/GenBank/DDBJ databases">
        <authorList>
            <person name="Sung H."/>
        </authorList>
    </citation>
    <scope>NUCLEOTIDE SEQUENCE [LARGE SCALE GENOMIC DNA]</scope>
    <source>
        <strain evidence="3">AR23208</strain>
    </source>
</reference>
<accession>A0A1Y0IJT3</accession>
<dbReference type="InterPro" id="IPR036412">
    <property type="entry name" value="HAD-like_sf"/>
</dbReference>
<name>A0A1Y0IJT3_9BACL</name>
<dbReference type="KEGG" id="tum:CBW65_04125"/>